<evidence type="ECO:0000313" key="7">
    <source>
        <dbReference type="Proteomes" id="UP000274131"/>
    </source>
</evidence>
<reference evidence="6 7" key="2">
    <citation type="submission" date="2018-10" db="EMBL/GenBank/DDBJ databases">
        <authorList>
            <consortium name="Pathogen Informatics"/>
        </authorList>
    </citation>
    <scope>NUCLEOTIDE SEQUENCE [LARGE SCALE GENOMIC DNA]</scope>
</reference>
<dbReference type="InterPro" id="IPR019808">
    <property type="entry name" value="Histidine_triad_CS"/>
</dbReference>
<feature type="compositionally biased region" description="Low complexity" evidence="4">
    <location>
        <begin position="77"/>
        <end position="89"/>
    </location>
</feature>
<sequence>MKLEPSFLSCRDASLRCRRLSCDQSEMQVDKNRKVASRDCTCKVLRTTTVGGQKTSASSGITEKNRRRMSVPAGTLNNSNTTTASNTTTTAAASSKSSCRNSLYGQIIEKKIKANIIYEDEHVLAFFDPEPQAPIHFLVVPRKPIPMLEKATDEDESLLGKLLLTAAKTAKKLECVGGYRVVINNGRNACQKVNYLHLHVFGGKQLGWPPSFMTSEAEKWPAVSGETLFTKIARKEVDAAVIYEDDHIIAFHDVAPQAPVHFLVVPKKTIDMLENATDEDEALLGKLLLGAKKVAEMLGVKGGYRVVINNDYNAGQGIYHLHLHVIGGGQLGWPPYFKAHDYRKSCINNHLYDCQLMMNGLISRQLFLSLTVHRTSYSAGLFTEGLTTHKKHLRRMSSEVEKAQVAKNEEDTIFGKIVRKEIPAKIIFEDDHVMAFHDVSPQAPVHFLVIPKKRIDMLQNATEEDEALLGKLMLGAAKAAKMLKLEKGYRVVVNNGRHGCQSVFHLHLHVLGGRQLGWPPC</sequence>
<feature type="domain" description="HIT" evidence="5">
    <location>
        <begin position="103"/>
        <end position="212"/>
    </location>
</feature>
<dbReference type="PROSITE" id="PS00892">
    <property type="entry name" value="HIT_1"/>
    <property type="match status" value="3"/>
</dbReference>
<organism evidence="8">
    <name type="scientific">Enterobius vermicularis</name>
    <name type="common">Human pinworm</name>
    <dbReference type="NCBI Taxonomy" id="51028"/>
    <lineage>
        <taxon>Eukaryota</taxon>
        <taxon>Metazoa</taxon>
        <taxon>Ecdysozoa</taxon>
        <taxon>Nematoda</taxon>
        <taxon>Chromadorea</taxon>
        <taxon>Rhabditida</taxon>
        <taxon>Spirurina</taxon>
        <taxon>Oxyuridomorpha</taxon>
        <taxon>Oxyuroidea</taxon>
        <taxon>Oxyuridae</taxon>
        <taxon>Enterobius</taxon>
    </lineage>
</organism>
<feature type="active site" description="Tele-AMP-histidine intermediate" evidence="1">
    <location>
        <position position="507"/>
    </location>
</feature>
<dbReference type="SUPFAM" id="SSF54197">
    <property type="entry name" value="HIT-like"/>
    <property type="match status" value="3"/>
</dbReference>
<dbReference type="CDD" id="cd01276">
    <property type="entry name" value="PKCI_related"/>
    <property type="match status" value="2"/>
</dbReference>
<dbReference type="Gene3D" id="3.30.428.10">
    <property type="entry name" value="HIT-like"/>
    <property type="match status" value="3"/>
</dbReference>
<evidence type="ECO:0000313" key="6">
    <source>
        <dbReference type="EMBL" id="VDD86523.1"/>
    </source>
</evidence>
<keyword evidence="7" id="KW-1185">Reference proteome</keyword>
<evidence type="ECO:0000256" key="1">
    <source>
        <dbReference type="PIRSR" id="PIRSR601310-1"/>
    </source>
</evidence>
<feature type="region of interest" description="Disordered" evidence="4">
    <location>
        <begin position="53"/>
        <end position="89"/>
    </location>
</feature>
<dbReference type="PROSITE" id="PS51084">
    <property type="entry name" value="HIT_2"/>
    <property type="match status" value="3"/>
</dbReference>
<name>A0A158Q9G3_ENTVE</name>
<dbReference type="GO" id="GO:0003824">
    <property type="term" value="F:catalytic activity"/>
    <property type="evidence" value="ECO:0007669"/>
    <property type="project" value="InterPro"/>
</dbReference>
<proteinExistence type="predicted"/>
<dbReference type="OrthoDB" id="672793at2759"/>
<dbReference type="PANTHER" id="PTHR23089">
    <property type="entry name" value="HISTIDINE TRIAD HIT PROTEIN"/>
    <property type="match status" value="1"/>
</dbReference>
<dbReference type="InterPro" id="IPR011146">
    <property type="entry name" value="HIT-like"/>
</dbReference>
<accession>A0A158Q9G3</accession>
<feature type="compositionally biased region" description="Polar residues" evidence="4">
    <location>
        <begin position="53"/>
        <end position="62"/>
    </location>
</feature>
<dbReference type="STRING" id="51028.A0A158Q9G3"/>
<protein>
    <submittedName>
        <fullName evidence="8">HIT domain-containing protein</fullName>
    </submittedName>
</protein>
<feature type="domain" description="HIT" evidence="5">
    <location>
        <begin position="413"/>
        <end position="521"/>
    </location>
</feature>
<dbReference type="InterPro" id="IPR001310">
    <property type="entry name" value="Histidine_triad_HIT"/>
</dbReference>
<evidence type="ECO:0000259" key="5">
    <source>
        <dbReference type="PROSITE" id="PS51084"/>
    </source>
</evidence>
<dbReference type="InterPro" id="IPR036265">
    <property type="entry name" value="HIT-like_sf"/>
</dbReference>
<dbReference type="AlphaFoldDB" id="A0A158Q9G3"/>
<comment type="caution">
    <text evidence="3">Lacks conserved residue(s) required for the propagation of feature annotation.</text>
</comment>
<feature type="short sequence motif" description="Histidine triad motif" evidence="2 3">
    <location>
        <begin position="505"/>
        <end position="509"/>
    </location>
</feature>
<reference evidence="8" key="1">
    <citation type="submission" date="2016-04" db="UniProtKB">
        <authorList>
            <consortium name="WormBaseParasite"/>
        </authorList>
    </citation>
    <scope>IDENTIFICATION</scope>
</reference>
<gene>
    <name evidence="6" type="ORF">EVEC_LOCUS1666</name>
</gene>
<feature type="domain" description="HIT" evidence="5">
    <location>
        <begin position="228"/>
        <end position="336"/>
    </location>
</feature>
<dbReference type="WBParaSite" id="EVEC_0000195801-mRNA-1">
    <property type="protein sequence ID" value="EVEC_0000195801-mRNA-1"/>
    <property type="gene ID" value="EVEC_0000195801"/>
</dbReference>
<evidence type="ECO:0000256" key="3">
    <source>
        <dbReference type="PROSITE-ProRule" id="PRU00464"/>
    </source>
</evidence>
<dbReference type="FunFam" id="3.30.428.10:FF:000005">
    <property type="entry name" value="Histidine triad nucleotide-binding protein 1"/>
    <property type="match status" value="1"/>
</dbReference>
<evidence type="ECO:0000313" key="8">
    <source>
        <dbReference type="WBParaSite" id="EVEC_0000195801-mRNA-1"/>
    </source>
</evidence>
<evidence type="ECO:0000256" key="4">
    <source>
        <dbReference type="SAM" id="MobiDB-lite"/>
    </source>
</evidence>
<dbReference type="PRINTS" id="PR00332">
    <property type="entry name" value="HISTRIAD"/>
</dbReference>
<dbReference type="Proteomes" id="UP000274131">
    <property type="component" value="Unassembled WGS sequence"/>
</dbReference>
<evidence type="ECO:0000256" key="2">
    <source>
        <dbReference type="PIRSR" id="PIRSR601310-3"/>
    </source>
</evidence>
<dbReference type="EMBL" id="UXUI01007248">
    <property type="protein sequence ID" value="VDD86523.1"/>
    <property type="molecule type" value="Genomic_DNA"/>
</dbReference>
<dbReference type="Pfam" id="PF01230">
    <property type="entry name" value="HIT"/>
    <property type="match status" value="3"/>
</dbReference>
<feature type="short sequence motif" description="Histidine triad motif" evidence="3">
    <location>
        <begin position="320"/>
        <end position="324"/>
    </location>
</feature>